<organism evidence="11 12">
    <name type="scientific">Rotaria sordida</name>
    <dbReference type="NCBI Taxonomy" id="392033"/>
    <lineage>
        <taxon>Eukaryota</taxon>
        <taxon>Metazoa</taxon>
        <taxon>Spiralia</taxon>
        <taxon>Gnathifera</taxon>
        <taxon>Rotifera</taxon>
        <taxon>Eurotatoria</taxon>
        <taxon>Bdelloidea</taxon>
        <taxon>Philodinida</taxon>
        <taxon>Philodinidae</taxon>
        <taxon>Rotaria</taxon>
    </lineage>
</organism>
<accession>A0A820F3Y0</accession>
<evidence type="ECO:0000259" key="10">
    <source>
        <dbReference type="PROSITE" id="PS51196"/>
    </source>
</evidence>
<protein>
    <recommendedName>
        <fullName evidence="13">Protein translocase subunit SecA</fullName>
    </recommendedName>
</protein>
<dbReference type="PANTHER" id="PTHR30612">
    <property type="entry name" value="SECA INNER MEMBRANE COMPONENT OF SEC PROTEIN SECRETION SYSTEM"/>
    <property type="match status" value="1"/>
</dbReference>
<dbReference type="Proteomes" id="UP000663874">
    <property type="component" value="Unassembled WGS sequence"/>
</dbReference>
<proteinExistence type="predicted"/>
<name>A0A820F3Y0_9BILA</name>
<dbReference type="Gene3D" id="3.90.1440.10">
    <property type="entry name" value="SecA, preprotein cross-linking domain"/>
    <property type="match status" value="1"/>
</dbReference>
<dbReference type="InterPro" id="IPR014018">
    <property type="entry name" value="SecA_motor_DEAD"/>
</dbReference>
<dbReference type="Pfam" id="PF07517">
    <property type="entry name" value="SecA_DEAD"/>
    <property type="match status" value="1"/>
</dbReference>
<dbReference type="GO" id="GO:0006886">
    <property type="term" value="P:intracellular protein transport"/>
    <property type="evidence" value="ECO:0007669"/>
    <property type="project" value="InterPro"/>
</dbReference>
<keyword evidence="1" id="KW-0813">Transport</keyword>
<feature type="domain" description="Helicase C-terminal" evidence="9">
    <location>
        <begin position="283"/>
        <end position="449"/>
    </location>
</feature>
<keyword evidence="2" id="KW-0963">Cytoplasm</keyword>
<evidence type="ECO:0000256" key="6">
    <source>
        <dbReference type="ARBA" id="ARBA00022967"/>
    </source>
</evidence>
<evidence type="ECO:0000256" key="3">
    <source>
        <dbReference type="ARBA" id="ARBA00022741"/>
    </source>
</evidence>
<feature type="domain" description="SecA family profile" evidence="10">
    <location>
        <begin position="1"/>
        <end position="442"/>
    </location>
</feature>
<evidence type="ECO:0000313" key="12">
    <source>
        <dbReference type="Proteomes" id="UP000663874"/>
    </source>
</evidence>
<dbReference type="GO" id="GO:0006605">
    <property type="term" value="P:protein targeting"/>
    <property type="evidence" value="ECO:0007669"/>
    <property type="project" value="InterPro"/>
</dbReference>
<keyword evidence="6" id="KW-1278">Translocase</keyword>
<keyword evidence="4" id="KW-0067">ATP-binding</keyword>
<dbReference type="EMBL" id="CAJOBE010023408">
    <property type="protein sequence ID" value="CAF4256915.1"/>
    <property type="molecule type" value="Genomic_DNA"/>
</dbReference>
<keyword evidence="5" id="KW-0653">Protein transport</keyword>
<feature type="non-terminal residue" evidence="11">
    <location>
        <position position="1"/>
    </location>
</feature>
<dbReference type="InterPro" id="IPR027417">
    <property type="entry name" value="P-loop_NTPase"/>
</dbReference>
<evidence type="ECO:0000313" key="11">
    <source>
        <dbReference type="EMBL" id="CAF4256915.1"/>
    </source>
</evidence>
<keyword evidence="3" id="KW-0547">Nucleotide-binding</keyword>
<evidence type="ECO:0000256" key="1">
    <source>
        <dbReference type="ARBA" id="ARBA00022448"/>
    </source>
</evidence>
<feature type="non-terminal residue" evidence="11">
    <location>
        <position position="494"/>
    </location>
</feature>
<dbReference type="InterPro" id="IPR044722">
    <property type="entry name" value="SecA_SF2_C"/>
</dbReference>
<evidence type="ECO:0000256" key="4">
    <source>
        <dbReference type="ARBA" id="ARBA00022840"/>
    </source>
</evidence>
<dbReference type="GO" id="GO:0017038">
    <property type="term" value="P:protein import"/>
    <property type="evidence" value="ECO:0007669"/>
    <property type="project" value="InterPro"/>
</dbReference>
<evidence type="ECO:0000256" key="7">
    <source>
        <dbReference type="ARBA" id="ARBA00023010"/>
    </source>
</evidence>
<dbReference type="AlphaFoldDB" id="A0A820F3Y0"/>
<dbReference type="PROSITE" id="PS51194">
    <property type="entry name" value="HELICASE_CTER"/>
    <property type="match status" value="1"/>
</dbReference>
<evidence type="ECO:0008006" key="13">
    <source>
        <dbReference type="Google" id="ProtNLM"/>
    </source>
</evidence>
<dbReference type="InterPro" id="IPR011115">
    <property type="entry name" value="SecA_DEAD"/>
</dbReference>
<keyword evidence="7" id="KW-0811">Translocation</keyword>
<sequence length="494" mass="57702">SGHICSEDDDVNHQSYRPDLSTCQGNIVYGEVGAFQRDILEEEFNNKKIFGQRYSNRKKCLIVDEADNMCLDKARHVLYLAHEIQNLKWLETLYIYIWTAVIRKEINNEDEISEDVKDITQFIKNNIDNKNIFIPDYMKEFVDYKIERWVNNAFQARIMREDDHFVLDISKTDEQKNKKQKTIIVLDKDTGVEQYSTRWSQGLAQFLELKYRRKLSVESLKAVFISNKAFFQRYQHCLYGLTGTIGSENSQSFLSDLYRVRFAHLPTSKEKCFHQISNHISIEYGDWLDLIAKESIKQAKTRPVLIICENVETTENIWNELIRNSVPPHTIEKYRRDGDNVEDRFAKKPATKGDIIIATNKGGRGTDIHVDEKVNSHGGMHVILTYLPENVRIEEQSFGRTARNGAQGTGQYILLVEKSTYELNQLPHSQRKMKLETLSDVIIEREKISRDNKEAARLSELKQKNILHLEVEEELLTKFKDFKRKVSKNIVKLL</sequence>
<dbReference type="GO" id="GO:0005524">
    <property type="term" value="F:ATP binding"/>
    <property type="evidence" value="ECO:0007669"/>
    <property type="project" value="UniProtKB-KW"/>
</dbReference>
<comment type="caution">
    <text evidence="11">The sequence shown here is derived from an EMBL/GenBank/DDBJ whole genome shotgun (WGS) entry which is preliminary data.</text>
</comment>
<evidence type="ECO:0000259" key="9">
    <source>
        <dbReference type="PROSITE" id="PS51194"/>
    </source>
</evidence>
<reference evidence="11" key="1">
    <citation type="submission" date="2021-02" db="EMBL/GenBank/DDBJ databases">
        <authorList>
            <person name="Nowell W R."/>
        </authorList>
    </citation>
    <scope>NUCLEOTIDE SEQUENCE</scope>
</reference>
<dbReference type="PROSITE" id="PS51196">
    <property type="entry name" value="SECA_MOTOR_DEAD"/>
    <property type="match status" value="1"/>
</dbReference>
<keyword evidence="8" id="KW-0472">Membrane</keyword>
<evidence type="ECO:0000256" key="5">
    <source>
        <dbReference type="ARBA" id="ARBA00022927"/>
    </source>
</evidence>
<dbReference type="InterPro" id="IPR000185">
    <property type="entry name" value="SecA"/>
</dbReference>
<dbReference type="GO" id="GO:0016020">
    <property type="term" value="C:membrane"/>
    <property type="evidence" value="ECO:0007669"/>
    <property type="project" value="InterPro"/>
</dbReference>
<dbReference type="Gene3D" id="3.40.50.300">
    <property type="entry name" value="P-loop containing nucleotide triphosphate hydrolases"/>
    <property type="match status" value="2"/>
</dbReference>
<dbReference type="PANTHER" id="PTHR30612:SF0">
    <property type="entry name" value="CHLOROPLAST PROTEIN-TRANSPORTING ATPASE"/>
    <property type="match status" value="1"/>
</dbReference>
<dbReference type="InterPro" id="IPR001650">
    <property type="entry name" value="Helicase_C-like"/>
</dbReference>
<dbReference type="Pfam" id="PF21090">
    <property type="entry name" value="P-loop_SecA"/>
    <property type="match status" value="1"/>
</dbReference>
<dbReference type="SUPFAM" id="SSF52540">
    <property type="entry name" value="P-loop containing nucleoside triphosphate hydrolases"/>
    <property type="match status" value="1"/>
</dbReference>
<gene>
    <name evidence="11" type="ORF">FNK824_LOCUS38887</name>
</gene>
<evidence type="ECO:0000256" key="2">
    <source>
        <dbReference type="ARBA" id="ARBA00022490"/>
    </source>
</evidence>
<evidence type="ECO:0000256" key="8">
    <source>
        <dbReference type="ARBA" id="ARBA00023136"/>
    </source>
</evidence>